<dbReference type="GO" id="GO:0004623">
    <property type="term" value="F:phospholipase A2 activity"/>
    <property type="evidence" value="ECO:0007669"/>
    <property type="project" value="UniProtKB-EC"/>
</dbReference>
<dbReference type="AlphaFoldDB" id="A0A6P1TD01"/>
<comment type="function">
    <text evidence="20">Hydrolysis of phosphatidylcholine with phospholipase A2 (EC 3.1.1.4) and phospholipase A1 (EC 3.1.1.32) activities.</text>
</comment>
<dbReference type="EC" id="3.1.1.32" evidence="5 20"/>
<sequence length="332" mass="37082">MACDWRKCSALLLQIFSFTLLGVGPVSQSMAAGYASAESEVPQPDDAQLSGPASVGLQNDDASENHRATRPFVSDRIQAVRDAVENPFSLASHKENYVLPIAYRDLSEQMWVTESRYGMEQVYPAEVQFQLSLQVPIWSGIWGEDSFLSFAYTNRSFWQAYARSGPFRETNHEVELLATRASDWQVFGFQSVVSQAGISHQSNGRSGAYSRGWNRIFVDVTFEKGGYFVGLKPWYRLSADSNAGRGPDLDAHFGNFELSGGYRSGGYSSSIKLRNNLSSENYGAVELRWKFPISNRVRGFVKYFDGYGESLIDYSVRVRTLGVGFELAPGFF</sequence>
<dbReference type="SUPFAM" id="SSF56931">
    <property type="entry name" value="Outer membrane phospholipase A (OMPLA)"/>
    <property type="match status" value="1"/>
</dbReference>
<comment type="catalytic activity">
    <reaction evidence="1 20">
        <text>a 1,2-diacyl-sn-glycero-3-phosphocholine + H2O = a 2-acyl-sn-glycero-3-phosphocholine + a fatty acid + H(+)</text>
        <dbReference type="Rhea" id="RHEA:18689"/>
        <dbReference type="ChEBI" id="CHEBI:15377"/>
        <dbReference type="ChEBI" id="CHEBI:15378"/>
        <dbReference type="ChEBI" id="CHEBI:28868"/>
        <dbReference type="ChEBI" id="CHEBI:57643"/>
        <dbReference type="ChEBI" id="CHEBI:57875"/>
        <dbReference type="EC" id="3.1.1.32"/>
    </reaction>
</comment>
<keyword evidence="11 20" id="KW-0732">Signal</keyword>
<evidence type="ECO:0000256" key="3">
    <source>
        <dbReference type="ARBA" id="ARBA00010525"/>
    </source>
</evidence>
<comment type="subunit">
    <text evidence="4 20">Homodimer; dimerization is reversible, and the dimeric form is the active one.</text>
</comment>
<keyword evidence="10 19" id="KW-0479">Metal-binding</keyword>
<feature type="signal peptide" evidence="20">
    <location>
        <begin position="1"/>
        <end position="31"/>
    </location>
</feature>
<evidence type="ECO:0000256" key="15">
    <source>
        <dbReference type="ARBA" id="ARBA00023098"/>
    </source>
</evidence>
<protein>
    <recommendedName>
        <fullName evidence="7 20">Phospholipase A1</fullName>
        <ecNumber evidence="5 20">3.1.1.32</ecNumber>
        <ecNumber evidence="6 20">3.1.1.4</ecNumber>
    </recommendedName>
    <alternativeName>
        <fullName evidence="20">Phosphatidylcholine 1-acylhydrolase</fullName>
    </alternativeName>
</protein>
<evidence type="ECO:0000256" key="13">
    <source>
        <dbReference type="ARBA" id="ARBA00022837"/>
    </source>
</evidence>
<comment type="subcellular location">
    <subcellularLocation>
        <location evidence="20">Cell outer membrane</location>
        <topology evidence="20">Multi-pass membrane protein</topology>
    </subcellularLocation>
    <text evidence="20">One of the very few enzymes located there.</text>
</comment>
<dbReference type="Gene3D" id="2.40.230.10">
    <property type="entry name" value="Phospholipase A1"/>
    <property type="match status" value="1"/>
</dbReference>
<reference evidence="22 25" key="2">
    <citation type="submission" date="2020-08" db="EMBL/GenBank/DDBJ databases">
        <title>Genomic Encyclopedia of Type Strains, Phase IV (KMG-IV): sequencing the most valuable type-strain genomes for metagenomic binning, comparative biology and taxonomic classification.</title>
        <authorList>
            <person name="Goeker M."/>
        </authorList>
    </citation>
    <scope>NUCLEOTIDE SEQUENCE [LARGE SCALE GENOMIC DNA]</scope>
    <source>
        <strain evidence="22 25">DSM 11525</strain>
    </source>
</reference>
<evidence type="ECO:0000256" key="4">
    <source>
        <dbReference type="ARBA" id="ARBA00011702"/>
    </source>
</evidence>
<dbReference type="GO" id="GO:0009279">
    <property type="term" value="C:cell outer membrane"/>
    <property type="evidence" value="ECO:0007669"/>
    <property type="project" value="UniProtKB-SubCell"/>
</dbReference>
<comment type="similarity">
    <text evidence="3 20">Belongs to the phospholipase A1 family.</text>
</comment>
<comment type="cofactor">
    <cofactor evidence="20">
        <name>Ca(2+)</name>
        <dbReference type="ChEBI" id="CHEBI:29108"/>
    </cofactor>
    <text evidence="20">Binds 1 Ca(2+) ion per monomer. In the dimeric form the Ca(2+) is bound by different amino acids with binding of each Ca(2+) shared with ligands coming from each monomer. The Ca(2+) ion may have a role in catalysis.</text>
</comment>
<evidence type="ECO:0000256" key="2">
    <source>
        <dbReference type="ARBA" id="ARBA00001604"/>
    </source>
</evidence>
<dbReference type="InterPro" id="IPR003187">
    <property type="entry name" value="PLipase_A1"/>
</dbReference>
<dbReference type="EC" id="3.1.1.4" evidence="6 20"/>
<keyword evidence="8" id="KW-1134">Transmembrane beta strand</keyword>
<evidence type="ECO:0000256" key="20">
    <source>
        <dbReference type="RuleBase" id="RU366027"/>
    </source>
</evidence>
<evidence type="ECO:0000256" key="18">
    <source>
        <dbReference type="PIRSR" id="PIRSR603187-1"/>
    </source>
</evidence>
<evidence type="ECO:0000256" key="16">
    <source>
        <dbReference type="ARBA" id="ARBA00023136"/>
    </source>
</evidence>
<evidence type="ECO:0000256" key="21">
    <source>
        <dbReference type="SAM" id="MobiDB-lite"/>
    </source>
</evidence>
<keyword evidence="12 20" id="KW-0378">Hydrolase</keyword>
<proteinExistence type="inferred from homology"/>
<evidence type="ECO:0000313" key="24">
    <source>
        <dbReference type="Proteomes" id="UP000464675"/>
    </source>
</evidence>
<dbReference type="GO" id="GO:0005509">
    <property type="term" value="F:calcium ion binding"/>
    <property type="evidence" value="ECO:0007669"/>
    <property type="project" value="TreeGrafter"/>
</dbReference>
<evidence type="ECO:0000256" key="8">
    <source>
        <dbReference type="ARBA" id="ARBA00022452"/>
    </source>
</evidence>
<keyword evidence="13 19" id="KW-0106">Calcium</keyword>
<evidence type="ECO:0000256" key="11">
    <source>
        <dbReference type="ARBA" id="ARBA00022729"/>
    </source>
</evidence>
<feature type="binding site" description="in dimeric form" evidence="19">
    <location>
        <position position="210"/>
    </location>
    <ligand>
        <name>Ca(2+)</name>
        <dbReference type="ChEBI" id="CHEBI:29108"/>
        <label>1</label>
    </ligand>
</feature>
<keyword evidence="9" id="KW-0812">Transmembrane</keyword>
<dbReference type="GO" id="GO:0008970">
    <property type="term" value="F:phospholipase A1 activity"/>
    <property type="evidence" value="ECO:0007669"/>
    <property type="project" value="UniProtKB-EC"/>
</dbReference>
<evidence type="ECO:0000256" key="6">
    <source>
        <dbReference type="ARBA" id="ARBA00013278"/>
    </source>
</evidence>
<feature type="region of interest" description="Disordered" evidence="21">
    <location>
        <begin position="37"/>
        <end position="65"/>
    </location>
</feature>
<gene>
    <name evidence="23" type="ORF">GTQ55_11665</name>
    <name evidence="22" type="ORF">HNQ53_000073</name>
</gene>
<evidence type="ECO:0000313" key="23">
    <source>
        <dbReference type="EMBL" id="QHQ39575.1"/>
    </source>
</evidence>
<evidence type="ECO:0000256" key="14">
    <source>
        <dbReference type="ARBA" id="ARBA00022963"/>
    </source>
</evidence>
<dbReference type="RefSeq" id="WP_161858892.1">
    <property type="nucleotide sequence ID" value="NZ_CP047491.1"/>
</dbReference>
<dbReference type="PRINTS" id="PR01486">
    <property type="entry name" value="PHPHLIPASEA1"/>
</dbReference>
<evidence type="ECO:0000313" key="25">
    <source>
        <dbReference type="Proteomes" id="UP000563601"/>
    </source>
</evidence>
<evidence type="ECO:0000256" key="19">
    <source>
        <dbReference type="PIRSR" id="PIRSR603187-2"/>
    </source>
</evidence>
<dbReference type="Proteomes" id="UP000563601">
    <property type="component" value="Unassembled WGS sequence"/>
</dbReference>
<evidence type="ECO:0000256" key="7">
    <source>
        <dbReference type="ARBA" id="ARBA00021726"/>
    </source>
</evidence>
<keyword evidence="17 20" id="KW-0998">Cell outer membrane</keyword>
<name>A0A6P1TD01_9GAMM</name>
<dbReference type="EMBL" id="CP047491">
    <property type="protein sequence ID" value="QHQ39575.1"/>
    <property type="molecule type" value="Genomic_DNA"/>
</dbReference>
<reference evidence="23 24" key="1">
    <citation type="submission" date="2020-01" db="EMBL/GenBank/DDBJ databases">
        <title>The possibility of degradation of plastic by Microbulbifer hydrolyticus IRE-31.</title>
        <authorList>
            <person name="Liu L."/>
        </authorList>
    </citation>
    <scope>NUCLEOTIDE SEQUENCE [LARGE SCALE GENOMIC DNA]</scope>
    <source>
        <strain evidence="23 24">IRE-31</strain>
    </source>
</reference>
<keyword evidence="16" id="KW-0472">Membrane</keyword>
<dbReference type="Proteomes" id="UP000464675">
    <property type="component" value="Chromosome"/>
</dbReference>
<dbReference type="Pfam" id="PF02253">
    <property type="entry name" value="PLA1"/>
    <property type="match status" value="1"/>
</dbReference>
<feature type="active site" description="Nucleophile" evidence="18">
    <location>
        <position position="202"/>
    </location>
</feature>
<evidence type="ECO:0000256" key="1">
    <source>
        <dbReference type="ARBA" id="ARBA00000111"/>
    </source>
</evidence>
<dbReference type="PANTHER" id="PTHR40457:SF1">
    <property type="entry name" value="PHOSPHOLIPASE A1"/>
    <property type="match status" value="1"/>
</dbReference>
<keyword evidence="24" id="KW-1185">Reference proteome</keyword>
<evidence type="ECO:0000256" key="17">
    <source>
        <dbReference type="ARBA" id="ARBA00023237"/>
    </source>
</evidence>
<evidence type="ECO:0000313" key="22">
    <source>
        <dbReference type="EMBL" id="MBB5209885.1"/>
    </source>
</evidence>
<comment type="catalytic activity">
    <reaction evidence="2 20">
        <text>a 1,2-diacyl-sn-glycero-3-phosphocholine + H2O = a 1-acyl-sn-glycero-3-phosphocholine + a fatty acid + H(+)</text>
        <dbReference type="Rhea" id="RHEA:15801"/>
        <dbReference type="ChEBI" id="CHEBI:15377"/>
        <dbReference type="ChEBI" id="CHEBI:15378"/>
        <dbReference type="ChEBI" id="CHEBI:28868"/>
        <dbReference type="ChEBI" id="CHEBI:57643"/>
        <dbReference type="ChEBI" id="CHEBI:58168"/>
        <dbReference type="EC" id="3.1.1.4"/>
    </reaction>
</comment>
<keyword evidence="15 20" id="KW-0443">Lipid metabolism</keyword>
<evidence type="ECO:0000256" key="10">
    <source>
        <dbReference type="ARBA" id="ARBA00022723"/>
    </source>
</evidence>
<keyword evidence="14 20" id="KW-0442">Lipid degradation</keyword>
<organism evidence="22 25">
    <name type="scientific">Microbulbifer hydrolyticus</name>
    <dbReference type="NCBI Taxonomy" id="48074"/>
    <lineage>
        <taxon>Bacteria</taxon>
        <taxon>Pseudomonadati</taxon>
        <taxon>Pseudomonadota</taxon>
        <taxon>Gammaproteobacteria</taxon>
        <taxon>Cellvibrionales</taxon>
        <taxon>Microbulbiferaceae</taxon>
        <taxon>Microbulbifer</taxon>
    </lineage>
</organism>
<dbReference type="GO" id="GO:0016042">
    <property type="term" value="P:lipid catabolic process"/>
    <property type="evidence" value="ECO:0007669"/>
    <property type="project" value="UniProtKB-KW"/>
</dbReference>
<dbReference type="OrthoDB" id="188433at2"/>
<accession>A0A6P1TD01</accession>
<feature type="binding site" description="in dimeric form" evidence="19">
    <location>
        <position position="205"/>
    </location>
    <ligand>
        <name>Ca(2+)</name>
        <dbReference type="ChEBI" id="CHEBI:29108"/>
        <label>1</label>
    </ligand>
</feature>
<evidence type="ECO:0000256" key="12">
    <source>
        <dbReference type="ARBA" id="ARBA00022801"/>
    </source>
</evidence>
<dbReference type="PANTHER" id="PTHR40457">
    <property type="entry name" value="PHOSPHOLIPASE A1"/>
    <property type="match status" value="1"/>
</dbReference>
<evidence type="ECO:0000256" key="5">
    <source>
        <dbReference type="ARBA" id="ARBA00013179"/>
    </source>
</evidence>
<dbReference type="InterPro" id="IPR036541">
    <property type="entry name" value="PLipase_A1_sf"/>
</dbReference>
<feature type="chain" id="PRO_5041746942" description="Phospholipase A1" evidence="20">
    <location>
        <begin position="32"/>
        <end position="332"/>
    </location>
</feature>
<evidence type="ECO:0000256" key="9">
    <source>
        <dbReference type="ARBA" id="ARBA00022692"/>
    </source>
</evidence>
<feature type="active site" description="Proton acceptor" evidence="18">
    <location>
        <position position="200"/>
    </location>
</feature>
<dbReference type="EMBL" id="JACHHR010000001">
    <property type="protein sequence ID" value="MBB5209885.1"/>
    <property type="molecule type" value="Genomic_DNA"/>
</dbReference>
<feature type="binding site" description="in dimeric form" evidence="19">
    <location>
        <position position="164"/>
    </location>
    <ligand>
        <name>Ca(2+)</name>
        <dbReference type="ChEBI" id="CHEBI:29108"/>
        <label>1</label>
    </ligand>
</feature>